<evidence type="ECO:0000313" key="2">
    <source>
        <dbReference type="EMBL" id="KAG2220305.1"/>
    </source>
</evidence>
<keyword evidence="3" id="KW-1185">Reference proteome</keyword>
<dbReference type="AlphaFoldDB" id="A0A8H7S154"/>
<feature type="compositionally biased region" description="Low complexity" evidence="1">
    <location>
        <begin position="290"/>
        <end position="301"/>
    </location>
</feature>
<accession>A0A8H7S154</accession>
<name>A0A8H7S154_9FUNG</name>
<comment type="caution">
    <text evidence="2">The sequence shown here is derived from an EMBL/GenBank/DDBJ whole genome shotgun (WGS) entry which is preliminary data.</text>
</comment>
<evidence type="ECO:0000256" key="1">
    <source>
        <dbReference type="SAM" id="MobiDB-lite"/>
    </source>
</evidence>
<reference evidence="2 3" key="1">
    <citation type="submission" date="2020-12" db="EMBL/GenBank/DDBJ databases">
        <title>Metabolic potential, ecology and presence of endohyphal bacteria is reflected in genomic diversity of Mucoromycotina.</title>
        <authorList>
            <person name="Muszewska A."/>
            <person name="Okrasinska A."/>
            <person name="Steczkiewicz K."/>
            <person name="Drgas O."/>
            <person name="Orlowska M."/>
            <person name="Perlinska-Lenart U."/>
            <person name="Aleksandrzak-Piekarczyk T."/>
            <person name="Szatraj K."/>
            <person name="Zielenkiewicz U."/>
            <person name="Pilsyk S."/>
            <person name="Malc E."/>
            <person name="Mieczkowski P."/>
            <person name="Kruszewska J.S."/>
            <person name="Biernat P."/>
            <person name="Pawlowska J."/>
        </authorList>
    </citation>
    <scope>NUCLEOTIDE SEQUENCE [LARGE SCALE GENOMIC DNA]</scope>
    <source>
        <strain evidence="2 3">CBS 142.35</strain>
    </source>
</reference>
<evidence type="ECO:0000313" key="3">
    <source>
        <dbReference type="Proteomes" id="UP000646827"/>
    </source>
</evidence>
<dbReference type="Proteomes" id="UP000646827">
    <property type="component" value="Unassembled WGS sequence"/>
</dbReference>
<protein>
    <submittedName>
        <fullName evidence="2">Uncharacterized protein</fullName>
    </submittedName>
</protein>
<organism evidence="2 3">
    <name type="scientific">Circinella minor</name>
    <dbReference type="NCBI Taxonomy" id="1195481"/>
    <lineage>
        <taxon>Eukaryota</taxon>
        <taxon>Fungi</taxon>
        <taxon>Fungi incertae sedis</taxon>
        <taxon>Mucoromycota</taxon>
        <taxon>Mucoromycotina</taxon>
        <taxon>Mucoromycetes</taxon>
        <taxon>Mucorales</taxon>
        <taxon>Lichtheimiaceae</taxon>
        <taxon>Circinella</taxon>
    </lineage>
</organism>
<gene>
    <name evidence="2" type="ORF">INT45_009938</name>
</gene>
<proteinExistence type="predicted"/>
<dbReference type="EMBL" id="JAEPRB010000145">
    <property type="protein sequence ID" value="KAG2220305.1"/>
    <property type="molecule type" value="Genomic_DNA"/>
</dbReference>
<sequence>MNNRVTIRQQLQQPSPVLFQALKEGVDVLSMSPIFENFIGDQNNELLGRIINESLQQFEKHEVEHELVTNNTMLLENQVIQDYVINDSTGYKHLVTVCSLKEQFPTIEREELFFTTQNSSRSSTVNYMELLLAPLEQCTVLIECLRQREQQQHFTAILYNSIIRSFESNNYSIQDHRLSESLTSSSHSNNIFNMRPLQEVFPSDYQYSQSLTEMQSNDKQAEVKNLQSGVLPEVHKRDNNLVHHDTFPHEVSFVTRFESTDTNKTTVEVASCDFSTVAPQNSQEENSDASSNLEIENLSSNDDSKNSTDYYVENNGI</sequence>
<feature type="region of interest" description="Disordered" evidence="1">
    <location>
        <begin position="276"/>
        <end position="317"/>
    </location>
</feature>